<proteinExistence type="predicted"/>
<dbReference type="PATRIC" id="fig|472175.3.peg.276"/>
<dbReference type="GO" id="GO:0016757">
    <property type="term" value="F:glycosyltransferase activity"/>
    <property type="evidence" value="ECO:0007669"/>
    <property type="project" value="UniProtKB-KW"/>
</dbReference>
<dbReference type="PANTHER" id="PTHR43867:SF2">
    <property type="entry name" value="CELLULOSE SYNTHASE CATALYTIC SUBUNIT A [UDP-FORMING]"/>
    <property type="match status" value="1"/>
</dbReference>
<dbReference type="Pfam" id="PF13632">
    <property type="entry name" value="Glyco_trans_2_3"/>
    <property type="match status" value="1"/>
</dbReference>
<dbReference type="InterPro" id="IPR050321">
    <property type="entry name" value="Glycosyltr_2/OpgH_subfam"/>
</dbReference>
<dbReference type="Proteomes" id="UP000053675">
    <property type="component" value="Unassembled WGS sequence"/>
</dbReference>
<feature type="transmembrane region" description="Helical" evidence="7">
    <location>
        <begin position="338"/>
        <end position="363"/>
    </location>
</feature>
<reference evidence="9 10" key="1">
    <citation type="submission" date="2014-05" db="EMBL/GenBank/DDBJ databases">
        <title>Draft Genome Sequence of Nitratireductor basaltis Strain UMTGB225, A Marine Bacterium Isolated from Green Barrel Tunicate.</title>
        <authorList>
            <person name="Gan H.Y."/>
        </authorList>
    </citation>
    <scope>NUCLEOTIDE SEQUENCE [LARGE SCALE GENOMIC DNA]</scope>
    <source>
        <strain evidence="9 10">UMTGB225</strain>
    </source>
</reference>
<keyword evidence="10" id="KW-1185">Reference proteome</keyword>
<dbReference type="OrthoDB" id="276604at2"/>
<gene>
    <name evidence="9" type="ORF">EL18_00269</name>
</gene>
<keyword evidence="6 7" id="KW-0472">Membrane</keyword>
<keyword evidence="2" id="KW-0328">Glycosyltransferase</keyword>
<sequence length="500" mass="57706">MPMLDFTLLSIFIFAQTAYFATFLVDAYIFSRPVNWVDTSIDAKNALTEFPYIVLFYPVLREPEETMRTTFHSLSLLDYPRARFRIVAIPNRDDVPTIDALRRLQREYPFIQVMTVPPTTHPNWNCVWKAWNENPKAYWWHKGKRAGNRALPPKKTRQLIYAFYNLAQEFGQEEDFLVNYIDADSCPPRDHFLAAAIGIKDYDVLQAQNVAGNLNESLSASWHAFDHMAWDGLKYPHLSADGKQPFWVLGKGLFFRSSDLLALGGFHPWLTIEDPEVGMRFWVNGRRLGIINGSLIEEVPNTFGRGITQRKRWVAGFFQSLTTPLREMGMKPADRFRAWLNFFPCLSLWLNAIGLPIGIWALWRWWAGNPVVPEFLLPLIAVNLSAFIISLTVLYVRTWQRTGLVLNKTGPRVYYMLRINPVFVLAWWVFWLIPLAIGLRMYLRDEGLVWERTEKTDSNGRLVRTARYWAGAGRTTKNVLPGHSPTPTSADALRRSSLNV</sequence>
<feature type="domain" description="Glycosyltransferase 2-like" evidence="8">
    <location>
        <begin position="178"/>
        <end position="388"/>
    </location>
</feature>
<evidence type="ECO:0000256" key="2">
    <source>
        <dbReference type="ARBA" id="ARBA00022676"/>
    </source>
</evidence>
<keyword evidence="3 9" id="KW-0808">Transferase</keyword>
<evidence type="ECO:0000259" key="8">
    <source>
        <dbReference type="Pfam" id="PF13632"/>
    </source>
</evidence>
<evidence type="ECO:0000256" key="6">
    <source>
        <dbReference type="ARBA" id="ARBA00023136"/>
    </source>
</evidence>
<name>A0A084U8G8_9HYPH</name>
<comment type="caution">
    <text evidence="9">The sequence shown here is derived from an EMBL/GenBank/DDBJ whole genome shotgun (WGS) entry which is preliminary data.</text>
</comment>
<keyword evidence="4 7" id="KW-0812">Transmembrane</keyword>
<dbReference type="SUPFAM" id="SSF53448">
    <property type="entry name" value="Nucleotide-diphospho-sugar transferases"/>
    <property type="match status" value="1"/>
</dbReference>
<evidence type="ECO:0000256" key="3">
    <source>
        <dbReference type="ARBA" id="ARBA00022679"/>
    </source>
</evidence>
<feature type="transmembrane region" description="Helical" evidence="7">
    <location>
        <begin position="417"/>
        <end position="443"/>
    </location>
</feature>
<dbReference type="Gene3D" id="3.90.550.10">
    <property type="entry name" value="Spore Coat Polysaccharide Biosynthesis Protein SpsA, Chain A"/>
    <property type="match status" value="1"/>
</dbReference>
<dbReference type="AlphaFoldDB" id="A0A084U8G8"/>
<dbReference type="EMBL" id="JMQM01000001">
    <property type="protein sequence ID" value="KFB09254.1"/>
    <property type="molecule type" value="Genomic_DNA"/>
</dbReference>
<evidence type="ECO:0000256" key="4">
    <source>
        <dbReference type="ARBA" id="ARBA00022692"/>
    </source>
</evidence>
<feature type="transmembrane region" description="Helical" evidence="7">
    <location>
        <begin position="375"/>
        <end position="396"/>
    </location>
</feature>
<dbReference type="InterPro" id="IPR001173">
    <property type="entry name" value="Glyco_trans_2-like"/>
</dbReference>
<evidence type="ECO:0000256" key="7">
    <source>
        <dbReference type="SAM" id="Phobius"/>
    </source>
</evidence>
<accession>A0A084U8G8</accession>
<organism evidence="9 10">
    <name type="scientific">Nitratireductor basaltis</name>
    <dbReference type="NCBI Taxonomy" id="472175"/>
    <lineage>
        <taxon>Bacteria</taxon>
        <taxon>Pseudomonadati</taxon>
        <taxon>Pseudomonadota</taxon>
        <taxon>Alphaproteobacteria</taxon>
        <taxon>Hyphomicrobiales</taxon>
        <taxon>Phyllobacteriaceae</taxon>
        <taxon>Nitratireductor</taxon>
    </lineage>
</organism>
<dbReference type="eggNOG" id="COG1215">
    <property type="taxonomic scope" value="Bacteria"/>
</dbReference>
<dbReference type="GO" id="GO:0016020">
    <property type="term" value="C:membrane"/>
    <property type="evidence" value="ECO:0007669"/>
    <property type="project" value="UniProtKB-SubCell"/>
</dbReference>
<dbReference type="RefSeq" id="WP_081871050.1">
    <property type="nucleotide sequence ID" value="NZ_JMQM01000001.1"/>
</dbReference>
<dbReference type="PANTHER" id="PTHR43867">
    <property type="entry name" value="CELLULOSE SYNTHASE CATALYTIC SUBUNIT A [UDP-FORMING]"/>
    <property type="match status" value="1"/>
</dbReference>
<dbReference type="InterPro" id="IPR029044">
    <property type="entry name" value="Nucleotide-diphossugar_trans"/>
</dbReference>
<evidence type="ECO:0000256" key="5">
    <source>
        <dbReference type="ARBA" id="ARBA00022989"/>
    </source>
</evidence>
<protein>
    <submittedName>
        <fullName evidence="9">Glycosyl transferase family protein</fullName>
    </submittedName>
</protein>
<evidence type="ECO:0000313" key="10">
    <source>
        <dbReference type="Proteomes" id="UP000053675"/>
    </source>
</evidence>
<evidence type="ECO:0000313" key="9">
    <source>
        <dbReference type="EMBL" id="KFB09254.1"/>
    </source>
</evidence>
<dbReference type="STRING" id="472175.EL18_00269"/>
<keyword evidence="5 7" id="KW-1133">Transmembrane helix</keyword>
<evidence type="ECO:0000256" key="1">
    <source>
        <dbReference type="ARBA" id="ARBA00004141"/>
    </source>
</evidence>
<feature type="transmembrane region" description="Helical" evidence="7">
    <location>
        <begin position="6"/>
        <end position="30"/>
    </location>
</feature>
<comment type="subcellular location">
    <subcellularLocation>
        <location evidence="1">Membrane</location>
        <topology evidence="1">Multi-pass membrane protein</topology>
    </subcellularLocation>
</comment>